<name>A0A427A4F2_ENSVE</name>
<reference evidence="1 2" key="1">
    <citation type="journal article" date="2014" name="Agronomy (Basel)">
        <title>A Draft Genome Sequence for Ensete ventricosum, the Drought-Tolerant Tree Against Hunger.</title>
        <authorList>
            <person name="Harrison J."/>
            <person name="Moore K.A."/>
            <person name="Paszkiewicz K."/>
            <person name="Jones T."/>
            <person name="Grant M."/>
            <person name="Ambacheew D."/>
            <person name="Muzemil S."/>
            <person name="Studholme D.J."/>
        </authorList>
    </citation>
    <scope>NUCLEOTIDE SEQUENCE [LARGE SCALE GENOMIC DNA]</scope>
</reference>
<dbReference type="AlphaFoldDB" id="A0A427A4F2"/>
<dbReference type="Proteomes" id="UP000287651">
    <property type="component" value="Unassembled WGS sequence"/>
</dbReference>
<dbReference type="EMBL" id="AMZH03003806">
    <property type="protein sequence ID" value="RRT71096.1"/>
    <property type="molecule type" value="Genomic_DNA"/>
</dbReference>
<protein>
    <submittedName>
        <fullName evidence="1">Uncharacterized protein</fullName>
    </submittedName>
</protein>
<evidence type="ECO:0000313" key="2">
    <source>
        <dbReference type="Proteomes" id="UP000287651"/>
    </source>
</evidence>
<comment type="caution">
    <text evidence="1">The sequence shown here is derived from an EMBL/GenBank/DDBJ whole genome shotgun (WGS) entry which is preliminary data.</text>
</comment>
<accession>A0A427A4F2</accession>
<proteinExistence type="predicted"/>
<evidence type="ECO:0000313" key="1">
    <source>
        <dbReference type="EMBL" id="RRT71096.1"/>
    </source>
</evidence>
<organism evidence="1 2">
    <name type="scientific">Ensete ventricosum</name>
    <name type="common">Abyssinian banana</name>
    <name type="synonym">Musa ensete</name>
    <dbReference type="NCBI Taxonomy" id="4639"/>
    <lineage>
        <taxon>Eukaryota</taxon>
        <taxon>Viridiplantae</taxon>
        <taxon>Streptophyta</taxon>
        <taxon>Embryophyta</taxon>
        <taxon>Tracheophyta</taxon>
        <taxon>Spermatophyta</taxon>
        <taxon>Magnoliopsida</taxon>
        <taxon>Liliopsida</taxon>
        <taxon>Zingiberales</taxon>
        <taxon>Musaceae</taxon>
        <taxon>Ensete</taxon>
    </lineage>
</organism>
<gene>
    <name evidence="1" type="ORF">B296_00005485</name>
</gene>
<sequence length="193" mass="20905">MSSGWLRLRTDRDNEKQRKRAGRLLRQGRRWLARWQGGATTGSVAIGGRRVKIRQGRQRRRCWLYAVEVWPVVVETAKEAREGNGVLQRRMKIKVGGGGRGGRGRGQRRCEVVVGGDGEADAAVAGSSEEDRLEATAAASGATEENTSPSTDSALIAQRRGARAFRAPGHGRPSARAGVRAGFLKRTGVNTGF</sequence>